<dbReference type="Pfam" id="PF23525">
    <property type="entry name" value="Methyltransf_36"/>
    <property type="match status" value="1"/>
</dbReference>
<evidence type="ECO:0000313" key="2">
    <source>
        <dbReference type="EMBL" id="CAE7193794.1"/>
    </source>
</evidence>
<evidence type="ECO:0000259" key="1">
    <source>
        <dbReference type="Pfam" id="PF23525"/>
    </source>
</evidence>
<feature type="non-terminal residue" evidence="2">
    <location>
        <position position="1"/>
    </location>
</feature>
<keyword evidence="3" id="KW-1185">Reference proteome</keyword>
<dbReference type="Gene3D" id="3.40.630.30">
    <property type="match status" value="1"/>
</dbReference>
<dbReference type="AlphaFoldDB" id="A0A812IYX3"/>
<name>A0A812IYX3_9DINO</name>
<organism evidence="2 3">
    <name type="scientific">Symbiodinium necroappetens</name>
    <dbReference type="NCBI Taxonomy" id="1628268"/>
    <lineage>
        <taxon>Eukaryota</taxon>
        <taxon>Sar</taxon>
        <taxon>Alveolata</taxon>
        <taxon>Dinophyceae</taxon>
        <taxon>Suessiales</taxon>
        <taxon>Symbiodiniaceae</taxon>
        <taxon>Symbiodinium</taxon>
    </lineage>
</organism>
<reference evidence="2" key="1">
    <citation type="submission" date="2021-02" db="EMBL/GenBank/DDBJ databases">
        <authorList>
            <person name="Dougan E. K."/>
            <person name="Rhodes N."/>
            <person name="Thang M."/>
            <person name="Chan C."/>
        </authorList>
    </citation>
    <scope>NUCLEOTIDE SEQUENCE</scope>
</reference>
<dbReference type="Proteomes" id="UP000601435">
    <property type="component" value="Unassembled WGS sequence"/>
</dbReference>
<gene>
    <name evidence="2" type="primary">ppsB</name>
    <name evidence="2" type="ORF">SNEC2469_LOCUS1267</name>
</gene>
<proteinExistence type="predicted"/>
<protein>
    <submittedName>
        <fullName evidence="2">PpsB protein</fullName>
    </submittedName>
</protein>
<dbReference type="SUPFAM" id="SSF55729">
    <property type="entry name" value="Acyl-CoA N-acyltransferases (Nat)"/>
    <property type="match status" value="1"/>
</dbReference>
<dbReference type="InterPro" id="IPR016181">
    <property type="entry name" value="Acyl_CoA_acyltransferase"/>
</dbReference>
<feature type="non-terminal residue" evidence="2">
    <location>
        <position position="202"/>
    </location>
</feature>
<dbReference type="OrthoDB" id="10306675at2759"/>
<accession>A0A812IYX3</accession>
<feature type="domain" description="AprA-like MT2-like" evidence="1">
    <location>
        <begin position="1"/>
        <end position="68"/>
    </location>
</feature>
<sequence length="202" mass="22684">VMMLDIPTTQRFINDCVSFHFDIVQGMSRQYMTSPVAFAMGAAMAGLLPANIRNVQTYPEDGKYCRMINQHLVRRNYAIRFAELSDLPSLLRLEEFAWVQEMRATEEVLKTRLTTSPTTNLVCELDGKVVAVLYMQRIASFDVLDEQRFMEISKTHDPDGPVVQLIAIGTDPEVGKLGIGSDLRSFALHLARLDRGVDCVVG</sequence>
<dbReference type="EMBL" id="CAJNJA010005589">
    <property type="protein sequence ID" value="CAE7193794.1"/>
    <property type="molecule type" value="Genomic_DNA"/>
</dbReference>
<comment type="caution">
    <text evidence="2">The sequence shown here is derived from an EMBL/GenBank/DDBJ whole genome shotgun (WGS) entry which is preliminary data.</text>
</comment>
<evidence type="ECO:0000313" key="3">
    <source>
        <dbReference type="Proteomes" id="UP000601435"/>
    </source>
</evidence>
<dbReference type="InterPro" id="IPR056393">
    <property type="entry name" value="AprA-like_MT2"/>
</dbReference>